<name>A0A6J4RF32_9ACTN</name>
<dbReference type="SMART" id="SM00873">
    <property type="entry name" value="B3_4"/>
    <property type="match status" value="1"/>
</dbReference>
<protein>
    <recommendedName>
        <fullName evidence="1">B3/B4 tRNA-binding domain-containing protein</fullName>
    </recommendedName>
</protein>
<accession>A0A6J4RF32</accession>
<dbReference type="SUPFAM" id="SSF56037">
    <property type="entry name" value="PheT/TilS domain"/>
    <property type="match status" value="1"/>
</dbReference>
<evidence type="ECO:0000259" key="1">
    <source>
        <dbReference type="SMART" id="SM00873"/>
    </source>
</evidence>
<dbReference type="EMBL" id="CADCVM010000075">
    <property type="protein sequence ID" value="CAA9472173.1"/>
    <property type="molecule type" value="Genomic_DNA"/>
</dbReference>
<dbReference type="InterPro" id="IPR005146">
    <property type="entry name" value="B3/B4_tRNA-bd"/>
</dbReference>
<dbReference type="Pfam" id="PF03483">
    <property type="entry name" value="B3_4"/>
    <property type="match status" value="1"/>
</dbReference>
<dbReference type="GO" id="GO:0004826">
    <property type="term" value="F:phenylalanine-tRNA ligase activity"/>
    <property type="evidence" value="ECO:0007669"/>
    <property type="project" value="InterPro"/>
</dbReference>
<dbReference type="PANTHER" id="PTHR39209">
    <property type="match status" value="1"/>
</dbReference>
<proteinExistence type="predicted"/>
<dbReference type="InterPro" id="IPR020825">
    <property type="entry name" value="Phe-tRNA_synthase-like_B3/B4"/>
</dbReference>
<dbReference type="PANTHER" id="PTHR39209:SF2">
    <property type="entry name" value="CYTOPLASMIC PROTEIN"/>
    <property type="match status" value="1"/>
</dbReference>
<reference evidence="2" key="1">
    <citation type="submission" date="2020-02" db="EMBL/GenBank/DDBJ databases">
        <authorList>
            <person name="Meier V. D."/>
        </authorList>
    </citation>
    <scope>NUCLEOTIDE SEQUENCE</scope>
    <source>
        <strain evidence="2">AVDCRST_MAG05</strain>
    </source>
</reference>
<dbReference type="AlphaFoldDB" id="A0A6J4RF32"/>
<dbReference type="Gene3D" id="3.50.40.10">
    <property type="entry name" value="Phenylalanyl-trna Synthetase, Chain B, domain 3"/>
    <property type="match status" value="1"/>
</dbReference>
<gene>
    <name evidence="2" type="ORF">AVDCRST_MAG05-637</name>
</gene>
<evidence type="ECO:0000313" key="2">
    <source>
        <dbReference type="EMBL" id="CAA9472173.1"/>
    </source>
</evidence>
<organism evidence="2">
    <name type="scientific">uncultured Rubrobacteraceae bacterium</name>
    <dbReference type="NCBI Taxonomy" id="349277"/>
    <lineage>
        <taxon>Bacteria</taxon>
        <taxon>Bacillati</taxon>
        <taxon>Actinomycetota</taxon>
        <taxon>Rubrobacteria</taxon>
        <taxon>Rubrobacterales</taxon>
        <taxon>Rubrobacteraceae</taxon>
        <taxon>environmental samples</taxon>
    </lineage>
</organism>
<dbReference type="GO" id="GO:0003723">
    <property type="term" value="F:RNA binding"/>
    <property type="evidence" value="ECO:0007669"/>
    <property type="project" value="InterPro"/>
</dbReference>
<sequence>MATFAYDDAVADRYPTIRAGVIHAAGLANGPSPPGLLDEYGAEQRAASGRLEATATADLPQIAAWRRAFARFGAKPTQHRNAAEALLRRLAKRSDIPSINTLVDIGNLVSIRHAMPVAVFDRANVAGSVTVRFATGDERFADLGSSEGVRPDPGEVVFVDEDKVVHARRWCWRQGAQSATGPSTGEALIVVEGHHDTAGRDVESALADLASLLLSYQPRARIRPYLLSPANPRTDESSRAEDVSP</sequence>
<feature type="domain" description="B3/B4 tRNA-binding" evidence="1">
    <location>
        <begin position="63"/>
        <end position="218"/>
    </location>
</feature>